<dbReference type="PROSITE" id="PS51257">
    <property type="entry name" value="PROKAR_LIPOPROTEIN"/>
    <property type="match status" value="1"/>
</dbReference>
<organism evidence="1">
    <name type="scientific">uncultured Thiotrichaceae bacterium</name>
    <dbReference type="NCBI Taxonomy" id="298394"/>
    <lineage>
        <taxon>Bacteria</taxon>
        <taxon>Pseudomonadati</taxon>
        <taxon>Pseudomonadota</taxon>
        <taxon>Gammaproteobacteria</taxon>
        <taxon>Thiotrichales</taxon>
        <taxon>Thiotrichaceae</taxon>
        <taxon>environmental samples</taxon>
    </lineage>
</organism>
<evidence type="ECO:0000313" key="1">
    <source>
        <dbReference type="EMBL" id="CAA6829900.1"/>
    </source>
</evidence>
<protein>
    <submittedName>
        <fullName evidence="1">Uncharacterized protein</fullName>
    </submittedName>
</protein>
<accession>A0A6S6ULH8</accession>
<reference evidence="1" key="1">
    <citation type="submission" date="2020-01" db="EMBL/GenBank/DDBJ databases">
        <authorList>
            <person name="Meier V. D."/>
            <person name="Meier V D."/>
        </authorList>
    </citation>
    <scope>NUCLEOTIDE SEQUENCE</scope>
    <source>
        <strain evidence="1">HLG_WM_MAG_09</strain>
    </source>
</reference>
<dbReference type="EMBL" id="CACVAT010000554">
    <property type="protein sequence ID" value="CAA6829900.1"/>
    <property type="molecule type" value="Genomic_DNA"/>
</dbReference>
<dbReference type="AlphaFoldDB" id="A0A6S6ULH8"/>
<gene>
    <name evidence="1" type="ORF">HELGO_WM57780</name>
</gene>
<name>A0A6S6ULH8_9GAMM</name>
<sequence>MTRILFIVAIALSLQGCVGLVIETATDATIAVAKVPFKVGGAVLDVALGDDEDE</sequence>
<proteinExistence type="predicted"/>